<dbReference type="CDD" id="cd06171">
    <property type="entry name" value="Sigma70_r4"/>
    <property type="match status" value="1"/>
</dbReference>
<keyword evidence="9" id="KW-1185">Reference proteome</keyword>
<evidence type="ECO:0000256" key="4">
    <source>
        <dbReference type="ARBA" id="ARBA00023163"/>
    </source>
</evidence>
<dbReference type="InterPro" id="IPR039425">
    <property type="entry name" value="RNA_pol_sigma-70-like"/>
</dbReference>
<dbReference type="RefSeq" id="WP_161701053.1">
    <property type="nucleotide sequence ID" value="NZ_JAAAMU010000011.1"/>
</dbReference>
<dbReference type="AlphaFoldDB" id="A0A7X5C3D3"/>
<evidence type="ECO:0000256" key="1">
    <source>
        <dbReference type="ARBA" id="ARBA00010641"/>
    </source>
</evidence>
<name>A0A7X5C3D3_9BACL</name>
<evidence type="ECO:0000313" key="9">
    <source>
        <dbReference type="Proteomes" id="UP000558113"/>
    </source>
</evidence>
<keyword evidence="3" id="KW-0731">Sigma factor</keyword>
<comment type="caution">
    <text evidence="8">The sequence shown here is derived from an EMBL/GenBank/DDBJ whole genome shotgun (WGS) entry which is preliminary data.</text>
</comment>
<dbReference type="Pfam" id="PF04542">
    <property type="entry name" value="Sigma70_r2"/>
    <property type="match status" value="1"/>
</dbReference>
<feature type="region of interest" description="Disordered" evidence="5">
    <location>
        <begin position="96"/>
        <end position="117"/>
    </location>
</feature>
<reference evidence="8 9" key="1">
    <citation type="submission" date="2020-01" db="EMBL/GenBank/DDBJ databases">
        <title>Paenibacillus soybeanensis sp. nov. isolated from the nodules of soybean (Glycine max(L.) Merr).</title>
        <authorList>
            <person name="Wang H."/>
        </authorList>
    </citation>
    <scope>NUCLEOTIDE SEQUENCE [LARGE SCALE GENOMIC DNA]</scope>
    <source>
        <strain evidence="8 9">DSM 23054</strain>
    </source>
</reference>
<dbReference type="EMBL" id="JAAAMU010000011">
    <property type="protein sequence ID" value="NBC71254.1"/>
    <property type="molecule type" value="Genomic_DNA"/>
</dbReference>
<organism evidence="8 9">
    <name type="scientific">Paenibacillus sacheonensis</name>
    <dbReference type="NCBI Taxonomy" id="742054"/>
    <lineage>
        <taxon>Bacteria</taxon>
        <taxon>Bacillati</taxon>
        <taxon>Bacillota</taxon>
        <taxon>Bacilli</taxon>
        <taxon>Bacillales</taxon>
        <taxon>Paenibacillaceae</taxon>
        <taxon>Paenibacillus</taxon>
    </lineage>
</organism>
<dbReference type="GO" id="GO:0016987">
    <property type="term" value="F:sigma factor activity"/>
    <property type="evidence" value="ECO:0007669"/>
    <property type="project" value="UniProtKB-KW"/>
</dbReference>
<dbReference type="InterPro" id="IPR014284">
    <property type="entry name" value="RNA_pol_sigma-70_dom"/>
</dbReference>
<evidence type="ECO:0000259" key="7">
    <source>
        <dbReference type="Pfam" id="PF08281"/>
    </source>
</evidence>
<accession>A0A7X5C3D3</accession>
<sequence>MSDNGTDAALLARILGKDPEALKLMYERYERPIYAFAYRIVKDAMLAEEVVQELFLRLWNSAERYDSGQGMLSSWLFTITRNIAIDALRLRQTRTSQQVTEAEQLNREPDPESDTAGLATANVVGEQVRSAIRSLNEDQQEVMELIYFAGYTQQEVSAKCDIPLGTVKSRVRLAMKALKTQLEDIGKEGLSYGP</sequence>
<dbReference type="InterPro" id="IPR007627">
    <property type="entry name" value="RNA_pol_sigma70_r2"/>
</dbReference>
<dbReference type="Gene3D" id="1.10.1740.10">
    <property type="match status" value="1"/>
</dbReference>
<dbReference type="SUPFAM" id="SSF88659">
    <property type="entry name" value="Sigma3 and sigma4 domains of RNA polymerase sigma factors"/>
    <property type="match status" value="1"/>
</dbReference>
<dbReference type="PANTHER" id="PTHR43133">
    <property type="entry name" value="RNA POLYMERASE ECF-TYPE SIGMA FACTO"/>
    <property type="match status" value="1"/>
</dbReference>
<evidence type="ECO:0000256" key="5">
    <source>
        <dbReference type="SAM" id="MobiDB-lite"/>
    </source>
</evidence>
<feature type="domain" description="RNA polymerase sigma-70 region 2" evidence="6">
    <location>
        <begin position="25"/>
        <end position="92"/>
    </location>
</feature>
<dbReference type="SUPFAM" id="SSF88946">
    <property type="entry name" value="Sigma2 domain of RNA polymerase sigma factors"/>
    <property type="match status" value="1"/>
</dbReference>
<protein>
    <submittedName>
        <fullName evidence="8">Sigma-70 family RNA polymerase sigma factor</fullName>
    </submittedName>
</protein>
<dbReference type="InterPro" id="IPR013325">
    <property type="entry name" value="RNA_pol_sigma_r2"/>
</dbReference>
<proteinExistence type="inferred from homology"/>
<evidence type="ECO:0000256" key="2">
    <source>
        <dbReference type="ARBA" id="ARBA00023015"/>
    </source>
</evidence>
<dbReference type="GO" id="GO:0003677">
    <property type="term" value="F:DNA binding"/>
    <property type="evidence" value="ECO:0007669"/>
    <property type="project" value="InterPro"/>
</dbReference>
<comment type="similarity">
    <text evidence="1">Belongs to the sigma-70 factor family. ECF subfamily.</text>
</comment>
<keyword evidence="2" id="KW-0805">Transcription regulation</keyword>
<keyword evidence="4" id="KW-0804">Transcription</keyword>
<dbReference type="OrthoDB" id="9784272at2"/>
<dbReference type="InterPro" id="IPR013249">
    <property type="entry name" value="RNA_pol_sigma70_r4_t2"/>
</dbReference>
<dbReference type="PANTHER" id="PTHR43133:SF62">
    <property type="entry name" value="RNA POLYMERASE SIGMA FACTOR SIGZ"/>
    <property type="match status" value="1"/>
</dbReference>
<feature type="domain" description="RNA polymerase sigma factor 70 region 4 type 2" evidence="7">
    <location>
        <begin position="126"/>
        <end position="178"/>
    </location>
</feature>
<dbReference type="InterPro" id="IPR036388">
    <property type="entry name" value="WH-like_DNA-bd_sf"/>
</dbReference>
<evidence type="ECO:0000259" key="6">
    <source>
        <dbReference type="Pfam" id="PF04542"/>
    </source>
</evidence>
<dbReference type="Gene3D" id="1.10.10.10">
    <property type="entry name" value="Winged helix-like DNA-binding domain superfamily/Winged helix DNA-binding domain"/>
    <property type="match status" value="1"/>
</dbReference>
<dbReference type="Pfam" id="PF08281">
    <property type="entry name" value="Sigma70_r4_2"/>
    <property type="match status" value="1"/>
</dbReference>
<dbReference type="NCBIfam" id="TIGR02937">
    <property type="entry name" value="sigma70-ECF"/>
    <property type="match status" value="1"/>
</dbReference>
<evidence type="ECO:0000313" key="8">
    <source>
        <dbReference type="EMBL" id="NBC71254.1"/>
    </source>
</evidence>
<gene>
    <name evidence="8" type="ORF">GT003_19850</name>
</gene>
<evidence type="ECO:0000256" key="3">
    <source>
        <dbReference type="ARBA" id="ARBA00023082"/>
    </source>
</evidence>
<dbReference type="Proteomes" id="UP000558113">
    <property type="component" value="Unassembled WGS sequence"/>
</dbReference>
<dbReference type="InterPro" id="IPR013324">
    <property type="entry name" value="RNA_pol_sigma_r3/r4-like"/>
</dbReference>
<dbReference type="GO" id="GO:0006352">
    <property type="term" value="P:DNA-templated transcription initiation"/>
    <property type="evidence" value="ECO:0007669"/>
    <property type="project" value="InterPro"/>
</dbReference>